<organism evidence="5 6">
    <name type="scientific">Streptomyces stramineus</name>
    <dbReference type="NCBI Taxonomy" id="173861"/>
    <lineage>
        <taxon>Bacteria</taxon>
        <taxon>Bacillati</taxon>
        <taxon>Actinomycetota</taxon>
        <taxon>Actinomycetes</taxon>
        <taxon>Kitasatosporales</taxon>
        <taxon>Streptomycetaceae</taxon>
        <taxon>Streptomyces</taxon>
    </lineage>
</organism>
<evidence type="ECO:0000259" key="4">
    <source>
        <dbReference type="Pfam" id="PF22725"/>
    </source>
</evidence>
<proteinExistence type="inferred from homology"/>
<evidence type="ECO:0000259" key="3">
    <source>
        <dbReference type="Pfam" id="PF01408"/>
    </source>
</evidence>
<dbReference type="EMBL" id="BAAAHB010000084">
    <property type="protein sequence ID" value="GAA0484587.1"/>
    <property type="molecule type" value="Genomic_DNA"/>
</dbReference>
<dbReference type="Gene3D" id="3.40.50.720">
    <property type="entry name" value="NAD(P)-binding Rossmann-like Domain"/>
    <property type="match status" value="1"/>
</dbReference>
<evidence type="ECO:0000256" key="2">
    <source>
        <dbReference type="ARBA" id="ARBA00023002"/>
    </source>
</evidence>
<comment type="caution">
    <text evidence="5">The sequence shown here is derived from an EMBL/GenBank/DDBJ whole genome shotgun (WGS) entry which is preliminary data.</text>
</comment>
<sequence>MSVLGVGVLGCAAIAQSRTIPALIADPLVRLVAVASRTGEKARAVADRFGCAAVTGYGALLKRRDIEAVYVPLPPALHTEWIGKALAAGKHVLAEKPLALNRTEAATLVSAARTDGRLLMENFAFPFHTQHATAQQLIGQGAIGEPRSFTAEFGFPPLPSDNIRYQPALGGGALLDAGVYTLRAAGLGLGWGLRVEGATLRRDRARGVDAGGAALVSTPDGRTGQLSFGFDRAYRCAYSVWGSEGSITLPRAFTAPPGLRPVLRLERQDHVEKRTLSADDQVAALVSAFVTTILQGEDLIAPGEDILRQAHLLEAVREAVKDSRRR</sequence>
<protein>
    <submittedName>
        <fullName evidence="5">Gfo/Idh/MocA family oxidoreductase</fullName>
    </submittedName>
</protein>
<gene>
    <name evidence="5" type="ORF">GCM10009544_52830</name>
</gene>
<reference evidence="5 6" key="1">
    <citation type="journal article" date="2019" name="Int. J. Syst. Evol. Microbiol.">
        <title>The Global Catalogue of Microorganisms (GCM) 10K type strain sequencing project: providing services to taxonomists for standard genome sequencing and annotation.</title>
        <authorList>
            <consortium name="The Broad Institute Genomics Platform"/>
            <consortium name="The Broad Institute Genome Sequencing Center for Infectious Disease"/>
            <person name="Wu L."/>
            <person name="Ma J."/>
        </authorList>
    </citation>
    <scope>NUCLEOTIDE SEQUENCE [LARGE SCALE GENOMIC DNA]</scope>
    <source>
        <strain evidence="5 6">JCM 10649</strain>
    </source>
</reference>
<dbReference type="Proteomes" id="UP001499895">
    <property type="component" value="Unassembled WGS sequence"/>
</dbReference>
<dbReference type="InterPro" id="IPR055170">
    <property type="entry name" value="GFO_IDH_MocA-like_dom"/>
</dbReference>
<evidence type="ECO:0000313" key="5">
    <source>
        <dbReference type="EMBL" id="GAA0484587.1"/>
    </source>
</evidence>
<dbReference type="PANTHER" id="PTHR22604">
    <property type="entry name" value="OXIDOREDUCTASES"/>
    <property type="match status" value="1"/>
</dbReference>
<dbReference type="Pfam" id="PF22725">
    <property type="entry name" value="GFO_IDH_MocA_C3"/>
    <property type="match status" value="1"/>
</dbReference>
<comment type="similarity">
    <text evidence="1">Belongs to the Gfo/Idh/MocA family.</text>
</comment>
<dbReference type="InterPro" id="IPR036291">
    <property type="entry name" value="NAD(P)-bd_dom_sf"/>
</dbReference>
<keyword evidence="6" id="KW-1185">Reference proteome</keyword>
<dbReference type="InterPro" id="IPR000683">
    <property type="entry name" value="Gfo/Idh/MocA-like_OxRdtase_N"/>
</dbReference>
<feature type="domain" description="Gfo/Idh/MocA-like oxidoreductase N-terminal" evidence="3">
    <location>
        <begin position="5"/>
        <end position="123"/>
    </location>
</feature>
<name>A0ABN1AVM9_9ACTN</name>
<evidence type="ECO:0000256" key="1">
    <source>
        <dbReference type="ARBA" id="ARBA00010928"/>
    </source>
</evidence>
<dbReference type="InterPro" id="IPR050984">
    <property type="entry name" value="Gfo/Idh/MocA_domain"/>
</dbReference>
<dbReference type="PANTHER" id="PTHR22604:SF105">
    <property type="entry name" value="TRANS-1,2-DIHYDROBENZENE-1,2-DIOL DEHYDROGENASE"/>
    <property type="match status" value="1"/>
</dbReference>
<dbReference type="Pfam" id="PF01408">
    <property type="entry name" value="GFO_IDH_MocA"/>
    <property type="match status" value="1"/>
</dbReference>
<dbReference type="SUPFAM" id="SSF51735">
    <property type="entry name" value="NAD(P)-binding Rossmann-fold domains"/>
    <property type="match status" value="1"/>
</dbReference>
<accession>A0ABN1AVM9</accession>
<dbReference type="Gene3D" id="3.30.360.10">
    <property type="entry name" value="Dihydrodipicolinate Reductase, domain 2"/>
    <property type="match status" value="1"/>
</dbReference>
<dbReference type="SUPFAM" id="SSF55347">
    <property type="entry name" value="Glyceraldehyde-3-phosphate dehydrogenase-like, C-terminal domain"/>
    <property type="match status" value="1"/>
</dbReference>
<feature type="domain" description="GFO/IDH/MocA-like oxidoreductase" evidence="4">
    <location>
        <begin position="132"/>
        <end position="247"/>
    </location>
</feature>
<dbReference type="RefSeq" id="WP_344095325.1">
    <property type="nucleotide sequence ID" value="NZ_BAAAHB010000084.1"/>
</dbReference>
<evidence type="ECO:0000313" key="6">
    <source>
        <dbReference type="Proteomes" id="UP001499895"/>
    </source>
</evidence>
<keyword evidence="2" id="KW-0560">Oxidoreductase</keyword>